<evidence type="ECO:0000259" key="2">
    <source>
        <dbReference type="PROSITE" id="PS50184"/>
    </source>
</evidence>
<keyword evidence="1" id="KW-0732">Signal</keyword>
<gene>
    <name evidence="3" type="ORF">C0Q70_19667</name>
</gene>
<sequence>MTYAPVMKNPYATSPPLIPGMTMAPGQTIPPYATPAPGHTFGPGILPGQTLAPGMTVPFYLTPAPGQTYGPNTLPPPLTPAPLIPGRTLSPGQTIPPYVTPVPGQTFAPGIAPGRTLAPGVTVPFYLTPAPGEIYAPMVSIPPVPLVPGKTLSPGQTLPPYLTPVPGQTFGPGIVPGHTLAPGLTVPLYLTPGIGQTYGPNTSPASTPAPLIPGYTLPYGQTIPSYITPAPGNTFGPGVVPGHTLAPGMTVPPYLTPLPGFIYAPDPTVAPVPLVPGHTLSPGQTLPPDLTPAPGQTFGPGIQAGSTLAPGVTVPPYLTPLPGQTYGPYGTIKPVPLVPGWTLSPGQTLPPFITPAPGSTFGPEIKPGQTLAPGVTVPSYLTPAPGQIYAPNATPKPVALVPGRTLAPGQTLPPYITPALGSTFGPGIVLGYTLAPGVTVPPYLTPAPGQTYGPHATPQSVPLVPGHTLAPARPCLPTSHLRQATPSVQASCLPGQTYAPNTTPPPAAVNINIVPPKLSGCVYKGALYQQGQRWTDGCDYSCVCEDGTSGRYRCTPKCLIFDNLDSRCILEDDPNDPCCKTPVCPALPNGQVITVVANIGQGLTGYGLASYPVGSGSGTPTISTGVTSVPSLSSNTCVYKGKTYQQDAKWEDGCQYICQCIDAQSGFFTCTDLCPNYHNLPSTCRLIPDPNNNCCQTYVCDVALTTVSNQLQGGVPTPASGVDYCVYNNRYYRQGEEWQDGCSLRCRCEDAVNKFYQCSARCASFSNVPLGCTLIPDIRDPQCCKIPECDSATGAGGSLSGITSPLGIIGTYASNSRPTSIALSATSTYKSGCDLSRGHKWV</sequence>
<proteinExistence type="predicted"/>
<organism evidence="3 4">
    <name type="scientific">Pomacea canaliculata</name>
    <name type="common">Golden apple snail</name>
    <dbReference type="NCBI Taxonomy" id="400727"/>
    <lineage>
        <taxon>Eukaryota</taxon>
        <taxon>Metazoa</taxon>
        <taxon>Spiralia</taxon>
        <taxon>Lophotrochozoa</taxon>
        <taxon>Mollusca</taxon>
        <taxon>Gastropoda</taxon>
        <taxon>Caenogastropoda</taxon>
        <taxon>Architaenioglossa</taxon>
        <taxon>Ampullarioidea</taxon>
        <taxon>Ampullariidae</taxon>
        <taxon>Pomacea</taxon>
    </lineage>
</organism>
<evidence type="ECO:0000313" key="4">
    <source>
        <dbReference type="Proteomes" id="UP000245119"/>
    </source>
</evidence>
<dbReference type="OrthoDB" id="6132182at2759"/>
<dbReference type="EMBL" id="PZQS01000012">
    <property type="protein sequence ID" value="PVD21493.1"/>
    <property type="molecule type" value="Genomic_DNA"/>
</dbReference>
<dbReference type="GO" id="GO:0005615">
    <property type="term" value="C:extracellular space"/>
    <property type="evidence" value="ECO:0007669"/>
    <property type="project" value="TreeGrafter"/>
</dbReference>
<dbReference type="Proteomes" id="UP000245119">
    <property type="component" value="Linkage Group LG12"/>
</dbReference>
<dbReference type="PROSITE" id="PS50184">
    <property type="entry name" value="VWFC_2"/>
    <property type="match status" value="1"/>
</dbReference>
<evidence type="ECO:0000256" key="1">
    <source>
        <dbReference type="ARBA" id="ARBA00022729"/>
    </source>
</evidence>
<dbReference type="PROSITE" id="PS01208">
    <property type="entry name" value="VWFC_1"/>
    <property type="match status" value="2"/>
</dbReference>
<feature type="domain" description="VWFC" evidence="2">
    <location>
        <begin position="519"/>
        <end position="585"/>
    </location>
</feature>
<dbReference type="PANTHER" id="PTHR11348">
    <property type="entry name" value="CONNECTIVE TISSUE GROWTH FACTOR-RELATED"/>
    <property type="match status" value="1"/>
</dbReference>
<dbReference type="SUPFAM" id="SSF57603">
    <property type="entry name" value="FnI-like domain"/>
    <property type="match status" value="3"/>
</dbReference>
<accession>A0A2T7NK02</accession>
<dbReference type="InterPro" id="IPR050941">
    <property type="entry name" value="CCN"/>
</dbReference>
<comment type="caution">
    <text evidence="3">The sequence shown here is derived from an EMBL/GenBank/DDBJ whole genome shotgun (WGS) entry which is preliminary data.</text>
</comment>
<evidence type="ECO:0000313" key="3">
    <source>
        <dbReference type="EMBL" id="PVD21493.1"/>
    </source>
</evidence>
<name>A0A2T7NK02_POMCA</name>
<reference evidence="3 4" key="1">
    <citation type="submission" date="2018-04" db="EMBL/GenBank/DDBJ databases">
        <title>The genome of golden apple snail Pomacea canaliculata provides insight into stress tolerance and invasive adaptation.</title>
        <authorList>
            <person name="Liu C."/>
            <person name="Liu B."/>
            <person name="Ren Y."/>
            <person name="Zhang Y."/>
            <person name="Wang H."/>
            <person name="Li S."/>
            <person name="Jiang F."/>
            <person name="Yin L."/>
            <person name="Zhang G."/>
            <person name="Qian W."/>
            <person name="Fan W."/>
        </authorList>
    </citation>
    <scope>NUCLEOTIDE SEQUENCE [LARGE SCALE GENOMIC DNA]</scope>
    <source>
        <strain evidence="3">SZHN2017</strain>
        <tissue evidence="3">Muscle</tissue>
    </source>
</reference>
<dbReference type="GO" id="GO:0005178">
    <property type="term" value="F:integrin binding"/>
    <property type="evidence" value="ECO:0007669"/>
    <property type="project" value="TreeGrafter"/>
</dbReference>
<protein>
    <recommendedName>
        <fullName evidence="2">VWFC domain-containing protein</fullName>
    </recommendedName>
</protein>
<dbReference type="STRING" id="400727.A0A2T7NK02"/>
<dbReference type="AlphaFoldDB" id="A0A2T7NK02"/>
<keyword evidence="4" id="KW-1185">Reference proteome</keyword>
<dbReference type="SMART" id="SM00214">
    <property type="entry name" value="VWC"/>
    <property type="match status" value="3"/>
</dbReference>
<dbReference type="GO" id="GO:0045597">
    <property type="term" value="P:positive regulation of cell differentiation"/>
    <property type="evidence" value="ECO:0007669"/>
    <property type="project" value="TreeGrafter"/>
</dbReference>
<dbReference type="GO" id="GO:0007155">
    <property type="term" value="P:cell adhesion"/>
    <property type="evidence" value="ECO:0007669"/>
    <property type="project" value="TreeGrafter"/>
</dbReference>
<dbReference type="InterPro" id="IPR001007">
    <property type="entry name" value="VWF_dom"/>
</dbReference>